<proteinExistence type="predicted"/>
<gene>
    <name evidence="3" type="ORF">Bathy04g02410</name>
</gene>
<sequence>MNWKSPNKKIQRLFITLVLMMMMMLLLFASSSSPSARLFVSPSKSGDGAKTSSSKSNGFVLCKDDDDVMAQDGCFRFRKGTLTDPWKKEREMQTMDPDDLIRNEQLVEKIREGEMKQRKPTSRDVEDMRRARDAFDAFDASERKEREEKRARLRTRVSSNNRISGVKARVGGMREAPKPHKSVPFRAVDGFMFGQLALAAYAFRKTRAPFAASLSALAFSGTARALFTENWRIVLFSGILGAFFGLFFLSMPIVEKLVDESVAKDLEDDGIDDDDSDDDGEDDEESAAKENKGVHKIATYRQNFVQKNGVFVGKYSSSRRNKTSTSDSGSSNSTSTLQRVFAWMF</sequence>
<dbReference type="EMBL" id="FO082275">
    <property type="protein sequence ID" value="CCO16264.1"/>
    <property type="molecule type" value="Genomic_DNA"/>
</dbReference>
<evidence type="ECO:0000256" key="2">
    <source>
        <dbReference type="SAM" id="Phobius"/>
    </source>
</evidence>
<keyword evidence="4" id="KW-1185">Reference proteome</keyword>
<feature type="compositionally biased region" description="Low complexity" evidence="1">
    <location>
        <begin position="323"/>
        <end position="334"/>
    </location>
</feature>
<protein>
    <submittedName>
        <fullName evidence="3">Uncharacterized protein</fullName>
    </submittedName>
</protein>
<feature type="transmembrane region" description="Helical" evidence="2">
    <location>
        <begin position="233"/>
        <end position="254"/>
    </location>
</feature>
<dbReference type="AlphaFoldDB" id="K8EE63"/>
<name>K8EE63_9CHLO</name>
<feature type="compositionally biased region" description="Acidic residues" evidence="1">
    <location>
        <begin position="268"/>
        <end position="285"/>
    </location>
</feature>
<dbReference type="Proteomes" id="UP000198341">
    <property type="component" value="Chromosome 4"/>
</dbReference>
<evidence type="ECO:0000313" key="3">
    <source>
        <dbReference type="EMBL" id="CCO16264.1"/>
    </source>
</evidence>
<keyword evidence="2" id="KW-0812">Transmembrane</keyword>
<dbReference type="KEGG" id="bpg:Bathy04g02410"/>
<dbReference type="GeneID" id="19016266"/>
<feature type="region of interest" description="Disordered" evidence="1">
    <location>
        <begin position="268"/>
        <end position="294"/>
    </location>
</feature>
<evidence type="ECO:0000256" key="1">
    <source>
        <dbReference type="SAM" id="MobiDB-lite"/>
    </source>
</evidence>
<evidence type="ECO:0000313" key="4">
    <source>
        <dbReference type="Proteomes" id="UP000198341"/>
    </source>
</evidence>
<keyword evidence="2" id="KW-0472">Membrane</keyword>
<keyword evidence="2" id="KW-1133">Transmembrane helix</keyword>
<feature type="transmembrane region" description="Helical" evidence="2">
    <location>
        <begin position="210"/>
        <end position="227"/>
    </location>
</feature>
<reference evidence="3 4" key="1">
    <citation type="submission" date="2011-10" db="EMBL/GenBank/DDBJ databases">
        <authorList>
            <person name="Genoscope - CEA"/>
        </authorList>
    </citation>
    <scope>NUCLEOTIDE SEQUENCE [LARGE SCALE GENOMIC DNA]</scope>
    <source>
        <strain evidence="3 4">RCC 1105</strain>
    </source>
</reference>
<accession>K8EE63</accession>
<feature type="region of interest" description="Disordered" evidence="1">
    <location>
        <begin position="315"/>
        <end position="334"/>
    </location>
</feature>
<feature type="transmembrane region" description="Helical" evidence="2">
    <location>
        <begin position="12"/>
        <end position="30"/>
    </location>
</feature>
<dbReference type="RefSeq" id="XP_007513739.1">
    <property type="nucleotide sequence ID" value="XM_007513677.1"/>
</dbReference>
<organism evidence="3 4">
    <name type="scientific">Bathycoccus prasinos</name>
    <dbReference type="NCBI Taxonomy" id="41875"/>
    <lineage>
        <taxon>Eukaryota</taxon>
        <taxon>Viridiplantae</taxon>
        <taxon>Chlorophyta</taxon>
        <taxon>Mamiellophyceae</taxon>
        <taxon>Mamiellales</taxon>
        <taxon>Bathycoccaceae</taxon>
        <taxon>Bathycoccus</taxon>
    </lineage>
</organism>